<sequence>MTMLLRRVGQAAVAAGSAAVGFDASRQVREGPQAYVRWRYAGEGGAPEMAKRLADVDETLSEARGAVVQGLEQLRAQPTDPEQQEAARGRALVLYGPSGAGREVLTGDVADAGANYLRLDASAPPSPFQGLDANPGTLFYRLFFGAHYASRETDAVSDALRASHEDWVLHGVHPEEHVDVIEAAAQRPDEGSLTVFSVDAPVLDAVHLPEGALVAAIRVGDPSSEAAKVSRVEAFRSVVRASSGDVEKDEDSSDDKESETEGKKKDDGELEHLVKSKLGLRLADLAAAAAAATRQGVELEAAADDVIETHAAELRSIFVANTGIAGNEQVKAWLWDAMKLVSGCELVSLVGASHLATAHEAGVPLHSLPAFEFVGSAPPRLADLTSELGDLLEVREPTGASGMPTMVSVRTPVGAAFKQLYEDDDDLCASVSELQKRVHLAQDLHKLAQDLQGFFVRQGIFDEQVENLLQLVLTADDPDDPEILNVRINLEAEKLDMQKSRGLLLRRLAELREAKEGASGAGASCARVNGCAQGFSIERARAHEGSGITVGSIVEGADKDVAGGACCSLLVLCWIKNDRGTVLHGAASSRWYREHVDAGVQEGGCAGKNRARHDRSAIIDDLHGDLDDLSRESAHLDALLEDAGEGGFCFAPAGAAGEAATGSFVCCGAGRCCVFFEFVCAQTPVHLDLDTSTLCEFESWLLFGQGAVHAREGSTASGLDTEDNAKTKSRRGEALLNTKYKPSGNLLKAIKTDKVTRPEAVKLLWQYIKDKKLKSSEVGSLIQLDDVLKALAKGKISNEKEIKHTDVMKLLKSELTKI</sequence>
<feature type="region of interest" description="Disordered" evidence="1">
    <location>
        <begin position="243"/>
        <end position="269"/>
    </location>
</feature>
<protein>
    <recommendedName>
        <fullName evidence="2">DM2 domain-containing protein</fullName>
    </recommendedName>
</protein>
<dbReference type="Gene3D" id="1.10.245.10">
    <property type="entry name" value="SWIB/MDM2 domain"/>
    <property type="match status" value="1"/>
</dbReference>
<comment type="caution">
    <text evidence="3">The sequence shown here is derived from an EMBL/GenBank/DDBJ whole genome shotgun (WGS) entry which is preliminary data.</text>
</comment>
<evidence type="ECO:0000256" key="1">
    <source>
        <dbReference type="SAM" id="MobiDB-lite"/>
    </source>
</evidence>
<organism evidence="3 4">
    <name type="scientific">Hondaea fermentalgiana</name>
    <dbReference type="NCBI Taxonomy" id="2315210"/>
    <lineage>
        <taxon>Eukaryota</taxon>
        <taxon>Sar</taxon>
        <taxon>Stramenopiles</taxon>
        <taxon>Bigyra</taxon>
        <taxon>Labyrinthulomycetes</taxon>
        <taxon>Thraustochytrida</taxon>
        <taxon>Thraustochytriidae</taxon>
        <taxon>Hondaea</taxon>
    </lineage>
</organism>
<dbReference type="EMBL" id="BEYU01000026">
    <property type="protein sequence ID" value="GBG26973.1"/>
    <property type="molecule type" value="Genomic_DNA"/>
</dbReference>
<feature type="domain" description="DM2" evidence="2">
    <location>
        <begin position="735"/>
        <end position="817"/>
    </location>
</feature>
<dbReference type="InterPro" id="IPR036885">
    <property type="entry name" value="SWIB_MDM2_dom_sf"/>
</dbReference>
<evidence type="ECO:0000313" key="3">
    <source>
        <dbReference type="EMBL" id="GBG26973.1"/>
    </source>
</evidence>
<dbReference type="Pfam" id="PF02201">
    <property type="entry name" value="SWIB"/>
    <property type="match status" value="1"/>
</dbReference>
<name>A0A2R5GEB7_9STRA</name>
<dbReference type="InterPro" id="IPR003121">
    <property type="entry name" value="SWIB_MDM2_domain"/>
</dbReference>
<dbReference type="SMR" id="A0A2R5GEB7"/>
<dbReference type="PROSITE" id="PS51925">
    <property type="entry name" value="SWIB_MDM2"/>
    <property type="match status" value="1"/>
</dbReference>
<reference evidence="3 4" key="1">
    <citation type="submission" date="2017-12" db="EMBL/GenBank/DDBJ databases">
        <title>Sequencing, de novo assembly and annotation of complete genome of a new Thraustochytrid species, strain FCC1311.</title>
        <authorList>
            <person name="Sedici K."/>
            <person name="Godart F."/>
            <person name="Aiese Cigliano R."/>
            <person name="Sanseverino W."/>
            <person name="Barakat M."/>
            <person name="Ortet P."/>
            <person name="Marechal E."/>
            <person name="Cagnac O."/>
            <person name="Amato A."/>
        </authorList>
    </citation>
    <scope>NUCLEOTIDE SEQUENCE [LARGE SCALE GENOMIC DNA]</scope>
</reference>
<keyword evidence="4" id="KW-1185">Reference proteome</keyword>
<evidence type="ECO:0000313" key="4">
    <source>
        <dbReference type="Proteomes" id="UP000241890"/>
    </source>
</evidence>
<proteinExistence type="predicted"/>
<dbReference type="SMART" id="SM00151">
    <property type="entry name" value="SWIB"/>
    <property type="match status" value="1"/>
</dbReference>
<dbReference type="InParanoid" id="A0A2R5GEB7"/>
<feature type="compositionally biased region" description="Basic and acidic residues" evidence="1">
    <location>
        <begin position="259"/>
        <end position="269"/>
    </location>
</feature>
<accession>A0A2R5GEB7</accession>
<feature type="compositionally biased region" description="Acidic residues" evidence="1">
    <location>
        <begin position="247"/>
        <end position="258"/>
    </location>
</feature>
<evidence type="ECO:0000259" key="2">
    <source>
        <dbReference type="PROSITE" id="PS51925"/>
    </source>
</evidence>
<gene>
    <name evidence="3" type="ORF">FCC1311_031962</name>
</gene>
<dbReference type="CDD" id="cd10567">
    <property type="entry name" value="SWIB-MDM2_like"/>
    <property type="match status" value="1"/>
</dbReference>
<dbReference type="InterPro" id="IPR019835">
    <property type="entry name" value="SWIB_domain"/>
</dbReference>
<dbReference type="Proteomes" id="UP000241890">
    <property type="component" value="Unassembled WGS sequence"/>
</dbReference>
<dbReference type="SUPFAM" id="SSF47592">
    <property type="entry name" value="SWIB/MDM2 domain"/>
    <property type="match status" value="1"/>
</dbReference>
<dbReference type="AlphaFoldDB" id="A0A2R5GEB7"/>